<evidence type="ECO:0000313" key="2">
    <source>
        <dbReference type="EMBL" id="SBR31171.1"/>
    </source>
</evidence>
<dbReference type="EMBL" id="HAEE01011121">
    <property type="protein sequence ID" value="SBR31171.1"/>
    <property type="molecule type" value="Transcribed_RNA"/>
</dbReference>
<reference evidence="2" key="1">
    <citation type="submission" date="2016-05" db="EMBL/GenBank/DDBJ databases">
        <authorList>
            <person name="Lavstsen T."/>
            <person name="Jespersen J.S."/>
        </authorList>
    </citation>
    <scope>NUCLEOTIDE SEQUENCE</scope>
    <source>
        <tissue evidence="2">Brain</tissue>
    </source>
</reference>
<feature type="non-terminal residue" evidence="2">
    <location>
        <position position="1"/>
    </location>
</feature>
<name>A0A1A8KG44_NOTKU</name>
<organism evidence="2">
    <name type="scientific">Nothobranchius kuhntae</name>
    <name type="common">Beira killifish</name>
    <dbReference type="NCBI Taxonomy" id="321403"/>
    <lineage>
        <taxon>Eukaryota</taxon>
        <taxon>Metazoa</taxon>
        <taxon>Chordata</taxon>
        <taxon>Craniata</taxon>
        <taxon>Vertebrata</taxon>
        <taxon>Euteleostomi</taxon>
        <taxon>Actinopterygii</taxon>
        <taxon>Neopterygii</taxon>
        <taxon>Teleostei</taxon>
        <taxon>Neoteleostei</taxon>
        <taxon>Acanthomorphata</taxon>
        <taxon>Ovalentaria</taxon>
        <taxon>Atherinomorphae</taxon>
        <taxon>Cyprinodontiformes</taxon>
        <taxon>Nothobranchiidae</taxon>
        <taxon>Nothobranchius</taxon>
    </lineage>
</organism>
<protein>
    <submittedName>
        <fullName evidence="2">Uncharacterized protein</fullName>
    </submittedName>
</protein>
<gene>
    <name evidence="2" type="primary">Nfu_g_1_020006</name>
</gene>
<evidence type="ECO:0000256" key="1">
    <source>
        <dbReference type="SAM" id="MobiDB-lite"/>
    </source>
</evidence>
<dbReference type="AlphaFoldDB" id="A0A1A8KG44"/>
<feature type="region of interest" description="Disordered" evidence="1">
    <location>
        <begin position="1"/>
        <end position="31"/>
    </location>
</feature>
<sequence length="119" mass="13325">SVLRGKTTPKYVPSCHTSNLQTEEEGDMRPKRKPKAIHFLGGILMTVKTNIQERNPEANPKHQYSHQLLLSRHHHLLLLNHHPANNKPCLQARCTHLPGEGEGLTMGTLPCSATETQIL</sequence>
<accession>A0A1A8KG44</accession>
<proteinExistence type="predicted"/>
<reference evidence="2" key="2">
    <citation type="submission" date="2016-06" db="EMBL/GenBank/DDBJ databases">
        <title>The genome of a short-lived fish provides insights into sex chromosome evolution and the genetic control of aging.</title>
        <authorList>
            <person name="Reichwald K."/>
            <person name="Felder M."/>
            <person name="Petzold A."/>
            <person name="Koch P."/>
            <person name="Groth M."/>
            <person name="Platzer M."/>
        </authorList>
    </citation>
    <scope>NUCLEOTIDE SEQUENCE</scope>
    <source>
        <tissue evidence="2">Brain</tissue>
    </source>
</reference>
<feature type="non-terminal residue" evidence="2">
    <location>
        <position position="119"/>
    </location>
</feature>